<name>A0ABT9GKM5_9GAMM</name>
<evidence type="ECO:0000313" key="2">
    <source>
        <dbReference type="Proteomes" id="UP001236258"/>
    </source>
</evidence>
<gene>
    <name evidence="1" type="ORF">Q3O59_00595</name>
</gene>
<evidence type="ECO:0000313" key="1">
    <source>
        <dbReference type="EMBL" id="MDP4527525.1"/>
    </source>
</evidence>
<dbReference type="InterPro" id="IPR010836">
    <property type="entry name" value="SapC"/>
</dbReference>
<comment type="caution">
    <text evidence="1">The sequence shown here is derived from an EMBL/GenBank/DDBJ whole genome shotgun (WGS) entry which is preliminary data.</text>
</comment>
<protein>
    <submittedName>
        <fullName evidence="1">SapC family protein</fullName>
    </submittedName>
</protein>
<dbReference type="Proteomes" id="UP001236258">
    <property type="component" value="Unassembled WGS sequence"/>
</dbReference>
<organism evidence="1 2">
    <name type="scientific">Alkalimonas delamerensis</name>
    <dbReference type="NCBI Taxonomy" id="265981"/>
    <lineage>
        <taxon>Bacteria</taxon>
        <taxon>Pseudomonadati</taxon>
        <taxon>Pseudomonadota</taxon>
        <taxon>Gammaproteobacteria</taxon>
        <taxon>Alkalimonas</taxon>
    </lineage>
</organism>
<reference evidence="1 2" key="1">
    <citation type="submission" date="2023-08" db="EMBL/GenBank/DDBJ databases">
        <authorList>
            <person name="Joshi A."/>
            <person name="Thite S."/>
        </authorList>
    </citation>
    <scope>NUCLEOTIDE SEQUENCE [LARGE SCALE GENOMIC DNA]</scope>
    <source>
        <strain evidence="1 2">1E1</strain>
    </source>
</reference>
<dbReference type="RefSeq" id="WP_305943760.1">
    <property type="nucleotide sequence ID" value="NZ_JAUZVY010000001.1"/>
</dbReference>
<keyword evidence="2" id="KW-1185">Reference proteome</keyword>
<dbReference type="Pfam" id="PF07277">
    <property type="entry name" value="SapC"/>
    <property type="match status" value="1"/>
</dbReference>
<proteinExistence type="predicted"/>
<sequence length="244" mass="27642">MTTKIVPLSKEQHQGLRVNFKQPFAHIASEHLLPVVVHEFGPTAAVFPIVFVKNNDSGNFQPVALMGLEQGQNLYLQDDQMQVSYVPLAARNYPFFLTPDPENDKQLTIGIDENSPRLGKDEGEALYTEQGEESELLQRAKQQLADFFDTSRATRTFVEKLTELNLLEGKTLTVQINGQKREINGLFLIDEKKLNELTDEQFVELRKQGYLAAIYAHMLSIQQVQRLTRWQSEREAPAAQAANG</sequence>
<accession>A0ABT9GKM5</accession>
<dbReference type="EMBL" id="JAUZVY010000001">
    <property type="protein sequence ID" value="MDP4527525.1"/>
    <property type="molecule type" value="Genomic_DNA"/>
</dbReference>